<proteinExistence type="predicted"/>
<dbReference type="RefSeq" id="WP_141782283.1">
    <property type="nucleotide sequence ID" value="NZ_VFOV01000001.1"/>
</dbReference>
<dbReference type="InterPro" id="IPR006311">
    <property type="entry name" value="TAT_signal"/>
</dbReference>
<dbReference type="AlphaFoldDB" id="A0A543ADA6"/>
<evidence type="ECO:0000313" key="3">
    <source>
        <dbReference type="Proteomes" id="UP000320209"/>
    </source>
</evidence>
<keyword evidence="3" id="KW-1185">Reference proteome</keyword>
<name>A0A543ADA6_9ACTN</name>
<dbReference type="EMBL" id="VFOV01000001">
    <property type="protein sequence ID" value="TQL70573.1"/>
    <property type="molecule type" value="Genomic_DNA"/>
</dbReference>
<dbReference type="OrthoDB" id="198899at2"/>
<dbReference type="InterPro" id="IPR056734">
    <property type="entry name" value="NANM"/>
</dbReference>
<feature type="chain" id="PRO_5038377348" description="Kelch motif protein" evidence="1">
    <location>
        <begin position="18"/>
        <end position="402"/>
    </location>
</feature>
<evidence type="ECO:0000256" key="1">
    <source>
        <dbReference type="SAM" id="SignalP"/>
    </source>
</evidence>
<dbReference type="SUPFAM" id="SSF117281">
    <property type="entry name" value="Kelch motif"/>
    <property type="match status" value="1"/>
</dbReference>
<protein>
    <recommendedName>
        <fullName evidence="4">Kelch motif protein</fullName>
    </recommendedName>
</protein>
<dbReference type="PROSITE" id="PS51318">
    <property type="entry name" value="TAT"/>
    <property type="match status" value="1"/>
</dbReference>
<dbReference type="Gene3D" id="2.120.10.80">
    <property type="entry name" value="Kelch-type beta propeller"/>
    <property type="match status" value="1"/>
</dbReference>
<reference evidence="2 3" key="1">
    <citation type="submission" date="2019-06" db="EMBL/GenBank/DDBJ databases">
        <title>Sequencing the genomes of 1000 actinobacteria strains.</title>
        <authorList>
            <person name="Klenk H.-P."/>
        </authorList>
    </citation>
    <scope>NUCLEOTIDE SEQUENCE [LARGE SCALE GENOMIC DNA]</scope>
    <source>
        <strain evidence="2 3">DSM 25218</strain>
    </source>
</reference>
<organism evidence="2 3">
    <name type="scientific">Nocardioides albertanoniae</name>
    <dbReference type="NCBI Taxonomy" id="1175486"/>
    <lineage>
        <taxon>Bacteria</taxon>
        <taxon>Bacillati</taxon>
        <taxon>Actinomycetota</taxon>
        <taxon>Actinomycetes</taxon>
        <taxon>Propionibacteriales</taxon>
        <taxon>Nocardioidaceae</taxon>
        <taxon>Nocardioides</taxon>
    </lineage>
</organism>
<keyword evidence="1" id="KW-0732">Signal</keyword>
<accession>A0A543ADA6</accession>
<sequence>MTTRRALLAGAAGAAGAGLGLTSLTRAAAAPGGDAGVPGARAAGWERLPDLPPNRTDWAEEIPVGEAYWRQVGLAGPVAGAHGDHLIVAGGANFPEPGRTAGRNPVLGKVYWNDAFVLRRSGGAYAWLDLPLTLPDAVAYAACLSTPRGVLVIGGEGFRGGPNGAARATVEKFADVYLLRFDPAAEALVREDLPSLPRPLSYGAAAMVGTTAYVAEGESFYALDLADPDSGWRTLPTWPGGPRTVAVAASDGRRFHLISGRYQQPDGSWRLHTDAYSFDPGNGNWSRLADLPWCVMAGVGIGDRRGITVYAGDGDVERWDLIQEHSAAGNADVVAWLQDHHAGFNTDVLRYDLRTDRWSAVDRFPGPSQVTTPAVEWDGDLVIASGEVRPGVRTPVIWRVRR</sequence>
<comment type="caution">
    <text evidence="2">The sequence shown here is derived from an EMBL/GenBank/DDBJ whole genome shotgun (WGS) entry which is preliminary data.</text>
</comment>
<dbReference type="Proteomes" id="UP000320209">
    <property type="component" value="Unassembled WGS sequence"/>
</dbReference>
<evidence type="ECO:0000313" key="2">
    <source>
        <dbReference type="EMBL" id="TQL70573.1"/>
    </source>
</evidence>
<dbReference type="Pfam" id="PF24996">
    <property type="entry name" value="NANM"/>
    <property type="match status" value="1"/>
</dbReference>
<gene>
    <name evidence="2" type="ORF">FB381_4511</name>
</gene>
<feature type="signal peptide" evidence="1">
    <location>
        <begin position="1"/>
        <end position="17"/>
    </location>
</feature>
<evidence type="ECO:0008006" key="4">
    <source>
        <dbReference type="Google" id="ProtNLM"/>
    </source>
</evidence>
<dbReference type="InterPro" id="IPR015915">
    <property type="entry name" value="Kelch-typ_b-propeller"/>
</dbReference>